<sequence length="333" mass="38136">MHILSRLKLDSNVLQYKQEDFFDVDRVQREQKVEVSSEKDEVLTESIVNHGEKRMIQERTGIDCEEDNLTQCGRNRPNCSNISDVSRNSINEEFSCTYRLIAAAYWGIAASTIEVMFAVHKLQTMSSSTGHIFQEQCIDVGDAMPQDPSRVGMKLATWSPNYLCIHFSHASATYPEVLGSTCKKPYLEGWVRRAGNRVWKPRVGCVVNYIWKSWVQSAVNCMWKAWVRRTVNLSEVKTDIKNDVAMQICSVSVHVDGIVTIVKDELKADFDKLKENFATVKTVVAELRVYVGHFDGKIRTLERRQEQTSEFLDKHAEENNQILALIDQHAEEI</sequence>
<organism evidence="1 2">
    <name type="scientific">Periplaneta americana</name>
    <name type="common">American cockroach</name>
    <name type="synonym">Blatta americana</name>
    <dbReference type="NCBI Taxonomy" id="6978"/>
    <lineage>
        <taxon>Eukaryota</taxon>
        <taxon>Metazoa</taxon>
        <taxon>Ecdysozoa</taxon>
        <taxon>Arthropoda</taxon>
        <taxon>Hexapoda</taxon>
        <taxon>Insecta</taxon>
        <taxon>Pterygota</taxon>
        <taxon>Neoptera</taxon>
        <taxon>Polyneoptera</taxon>
        <taxon>Dictyoptera</taxon>
        <taxon>Blattodea</taxon>
        <taxon>Blattoidea</taxon>
        <taxon>Blattidae</taxon>
        <taxon>Blattinae</taxon>
        <taxon>Periplaneta</taxon>
    </lineage>
</organism>
<proteinExistence type="predicted"/>
<accession>A0ABQ8T795</accession>
<protein>
    <submittedName>
        <fullName evidence="1">Uncharacterized protein</fullName>
    </submittedName>
</protein>
<dbReference type="EMBL" id="JAJSOF020000013">
    <property type="protein sequence ID" value="KAJ4442361.1"/>
    <property type="molecule type" value="Genomic_DNA"/>
</dbReference>
<reference evidence="1 2" key="1">
    <citation type="journal article" date="2022" name="Allergy">
        <title>Genome assembly and annotation of Periplaneta americana reveal a comprehensive cockroach allergen profile.</title>
        <authorList>
            <person name="Wang L."/>
            <person name="Xiong Q."/>
            <person name="Saelim N."/>
            <person name="Wang L."/>
            <person name="Nong W."/>
            <person name="Wan A.T."/>
            <person name="Shi M."/>
            <person name="Liu X."/>
            <person name="Cao Q."/>
            <person name="Hui J.H.L."/>
            <person name="Sookrung N."/>
            <person name="Leung T.F."/>
            <person name="Tungtrongchitr A."/>
            <person name="Tsui S.K.W."/>
        </authorList>
    </citation>
    <scope>NUCLEOTIDE SEQUENCE [LARGE SCALE GENOMIC DNA]</scope>
    <source>
        <strain evidence="1">PWHHKU_190912</strain>
    </source>
</reference>
<evidence type="ECO:0000313" key="2">
    <source>
        <dbReference type="Proteomes" id="UP001148838"/>
    </source>
</evidence>
<name>A0ABQ8T795_PERAM</name>
<comment type="caution">
    <text evidence="1">The sequence shown here is derived from an EMBL/GenBank/DDBJ whole genome shotgun (WGS) entry which is preliminary data.</text>
</comment>
<gene>
    <name evidence="1" type="ORF">ANN_03947</name>
</gene>
<dbReference type="Proteomes" id="UP001148838">
    <property type="component" value="Unassembled WGS sequence"/>
</dbReference>
<evidence type="ECO:0000313" key="1">
    <source>
        <dbReference type="EMBL" id="KAJ4442361.1"/>
    </source>
</evidence>
<keyword evidence="2" id="KW-1185">Reference proteome</keyword>